<evidence type="ECO:0000259" key="9">
    <source>
        <dbReference type="PROSITE" id="PS50968"/>
    </source>
</evidence>
<dbReference type="InterPro" id="IPR050151">
    <property type="entry name" value="Class-I_Pyr_Nuc-Dis_Oxidored"/>
</dbReference>
<feature type="non-terminal residue" evidence="10">
    <location>
        <position position="160"/>
    </location>
</feature>
<sequence length="160" mass="16203">MAKEIVMPKLGLTMTEGTIESWYKKEGEAVQEGEKLFSVSTDKLTNDVEATASGVLLRVLVAAGGTVACLTPVAVIGAEGESYTAAAPAAAPAKAEEKPAEGGGVLVIGGGPGGYVAAIRAAQLGAKVTLAERAQIGGTCLNRGCMPTKALLHSSEVYEL</sequence>
<dbReference type="PANTHER" id="PTHR22912:SF217">
    <property type="entry name" value="DIHYDROLIPOYL DEHYDROGENASE"/>
    <property type="match status" value="1"/>
</dbReference>
<proteinExistence type="inferred from homology"/>
<dbReference type="InterPro" id="IPR011053">
    <property type="entry name" value="Single_hybrid_motif"/>
</dbReference>
<reference evidence="10" key="2">
    <citation type="journal article" date="2021" name="PeerJ">
        <title>Extensive microbial diversity within the chicken gut microbiome revealed by metagenomics and culture.</title>
        <authorList>
            <person name="Gilroy R."/>
            <person name="Ravi A."/>
            <person name="Getino M."/>
            <person name="Pursley I."/>
            <person name="Horton D.L."/>
            <person name="Alikhan N.F."/>
            <person name="Baker D."/>
            <person name="Gharbi K."/>
            <person name="Hall N."/>
            <person name="Watson M."/>
            <person name="Adriaenssens E.M."/>
            <person name="Foster-Nyarko E."/>
            <person name="Jarju S."/>
            <person name="Secka A."/>
            <person name="Antonio M."/>
            <person name="Oren A."/>
            <person name="Chaudhuri R.R."/>
            <person name="La Ragione R."/>
            <person name="Hildebrand F."/>
            <person name="Pallen M.J."/>
        </authorList>
    </citation>
    <scope>NUCLEOTIDE SEQUENCE</scope>
    <source>
        <strain evidence="10">ChiGjej3B3-7149</strain>
    </source>
</reference>
<comment type="caution">
    <text evidence="10">The sequence shown here is derived from an EMBL/GenBank/DDBJ whole genome shotgun (WGS) entry which is preliminary data.</text>
</comment>
<comment type="cofactor">
    <cofactor evidence="1">
        <name>FAD</name>
        <dbReference type="ChEBI" id="CHEBI:57692"/>
    </cofactor>
</comment>
<evidence type="ECO:0000313" key="11">
    <source>
        <dbReference type="Proteomes" id="UP000824238"/>
    </source>
</evidence>
<dbReference type="Gene3D" id="2.40.50.100">
    <property type="match status" value="1"/>
</dbReference>
<dbReference type="SUPFAM" id="SSF51230">
    <property type="entry name" value="Single hybrid motif"/>
    <property type="match status" value="1"/>
</dbReference>
<protein>
    <submittedName>
        <fullName evidence="10">FAD-dependent oxidoreductase</fullName>
    </submittedName>
</protein>
<gene>
    <name evidence="10" type="ORF">IAD36_05990</name>
</gene>
<evidence type="ECO:0000256" key="4">
    <source>
        <dbReference type="ARBA" id="ARBA00022827"/>
    </source>
</evidence>
<dbReference type="SUPFAM" id="SSF51905">
    <property type="entry name" value="FAD/NAD(P)-binding domain"/>
    <property type="match status" value="1"/>
</dbReference>
<reference evidence="10" key="1">
    <citation type="submission" date="2020-10" db="EMBL/GenBank/DDBJ databases">
        <authorList>
            <person name="Gilroy R."/>
        </authorList>
    </citation>
    <scope>NUCLEOTIDE SEQUENCE</scope>
    <source>
        <strain evidence="10">ChiGjej3B3-7149</strain>
    </source>
</reference>
<dbReference type="Pfam" id="PF07992">
    <property type="entry name" value="Pyr_redox_2"/>
    <property type="match status" value="1"/>
</dbReference>
<keyword evidence="3" id="KW-0285">Flavoprotein</keyword>
<dbReference type="InterPro" id="IPR012999">
    <property type="entry name" value="Pyr_OxRdtase_I_AS"/>
</dbReference>
<keyword evidence="5" id="KW-0560">Oxidoreductase</keyword>
<dbReference type="PROSITE" id="PS00076">
    <property type="entry name" value="PYRIDINE_REDOX_1"/>
    <property type="match status" value="1"/>
</dbReference>
<dbReference type="Proteomes" id="UP000824238">
    <property type="component" value="Unassembled WGS sequence"/>
</dbReference>
<dbReference type="GO" id="GO:0004148">
    <property type="term" value="F:dihydrolipoyl dehydrogenase (NADH) activity"/>
    <property type="evidence" value="ECO:0007669"/>
    <property type="project" value="TreeGrafter"/>
</dbReference>
<keyword evidence="8" id="KW-0676">Redox-active center</keyword>
<dbReference type="InterPro" id="IPR036188">
    <property type="entry name" value="FAD/NAD-bd_sf"/>
</dbReference>
<name>A0A9D1DLR1_9FIRM</name>
<dbReference type="InterPro" id="IPR000089">
    <property type="entry name" value="Biotin_lipoyl"/>
</dbReference>
<dbReference type="InterPro" id="IPR023753">
    <property type="entry name" value="FAD/NAD-binding_dom"/>
</dbReference>
<dbReference type="GO" id="GO:0050660">
    <property type="term" value="F:flavin adenine dinucleotide binding"/>
    <property type="evidence" value="ECO:0007669"/>
    <property type="project" value="TreeGrafter"/>
</dbReference>
<dbReference type="CDD" id="cd06849">
    <property type="entry name" value="lipoyl_domain"/>
    <property type="match status" value="1"/>
</dbReference>
<accession>A0A9D1DLR1</accession>
<dbReference type="PANTHER" id="PTHR22912">
    <property type="entry name" value="DISULFIDE OXIDOREDUCTASE"/>
    <property type="match status" value="1"/>
</dbReference>
<dbReference type="Gene3D" id="3.50.50.60">
    <property type="entry name" value="FAD/NAD(P)-binding domain"/>
    <property type="match status" value="1"/>
</dbReference>
<evidence type="ECO:0000256" key="1">
    <source>
        <dbReference type="ARBA" id="ARBA00001974"/>
    </source>
</evidence>
<feature type="domain" description="Lipoyl-binding" evidence="9">
    <location>
        <begin position="2"/>
        <end position="77"/>
    </location>
</feature>
<evidence type="ECO:0000256" key="5">
    <source>
        <dbReference type="ARBA" id="ARBA00023002"/>
    </source>
</evidence>
<evidence type="ECO:0000256" key="6">
    <source>
        <dbReference type="ARBA" id="ARBA00023027"/>
    </source>
</evidence>
<organism evidence="10 11">
    <name type="scientific">Candidatus Scatomorpha intestinigallinarum</name>
    <dbReference type="NCBI Taxonomy" id="2840923"/>
    <lineage>
        <taxon>Bacteria</taxon>
        <taxon>Bacillati</taxon>
        <taxon>Bacillota</taxon>
        <taxon>Clostridia</taxon>
        <taxon>Eubacteriales</taxon>
        <taxon>Candidatus Scatomorpha</taxon>
    </lineage>
</organism>
<keyword evidence="7" id="KW-1015">Disulfide bond</keyword>
<dbReference type="AlphaFoldDB" id="A0A9D1DLR1"/>
<evidence type="ECO:0000313" key="10">
    <source>
        <dbReference type="EMBL" id="HIR55125.1"/>
    </source>
</evidence>
<dbReference type="PRINTS" id="PR00411">
    <property type="entry name" value="PNDRDTASEI"/>
</dbReference>
<comment type="similarity">
    <text evidence="2">Belongs to the class-I pyridine nucleotide-disulfide oxidoreductase family.</text>
</comment>
<evidence type="ECO:0000256" key="7">
    <source>
        <dbReference type="ARBA" id="ARBA00023157"/>
    </source>
</evidence>
<keyword evidence="4" id="KW-0274">FAD</keyword>
<dbReference type="EMBL" id="DVHH01000149">
    <property type="protein sequence ID" value="HIR55125.1"/>
    <property type="molecule type" value="Genomic_DNA"/>
</dbReference>
<evidence type="ECO:0000256" key="2">
    <source>
        <dbReference type="ARBA" id="ARBA00007532"/>
    </source>
</evidence>
<evidence type="ECO:0000256" key="8">
    <source>
        <dbReference type="ARBA" id="ARBA00023284"/>
    </source>
</evidence>
<evidence type="ECO:0000256" key="3">
    <source>
        <dbReference type="ARBA" id="ARBA00022630"/>
    </source>
</evidence>
<dbReference type="GO" id="GO:0006103">
    <property type="term" value="P:2-oxoglutarate metabolic process"/>
    <property type="evidence" value="ECO:0007669"/>
    <property type="project" value="TreeGrafter"/>
</dbReference>
<dbReference type="Pfam" id="PF00364">
    <property type="entry name" value="Biotin_lipoyl"/>
    <property type="match status" value="1"/>
</dbReference>
<keyword evidence="6" id="KW-0520">NAD</keyword>
<dbReference type="PROSITE" id="PS50968">
    <property type="entry name" value="BIOTINYL_LIPOYL"/>
    <property type="match status" value="1"/>
</dbReference>